<protein>
    <submittedName>
        <fullName evidence="3">Lamin tail domain-containing protein</fullName>
    </submittedName>
</protein>
<organism evidence="3 4">
    <name type="scientific">Actinacidiphila epipremni</name>
    <dbReference type="NCBI Taxonomy" id="2053013"/>
    <lineage>
        <taxon>Bacteria</taxon>
        <taxon>Bacillati</taxon>
        <taxon>Actinomycetota</taxon>
        <taxon>Actinomycetes</taxon>
        <taxon>Kitasatosporales</taxon>
        <taxon>Streptomycetaceae</taxon>
        <taxon>Actinacidiphila</taxon>
    </lineage>
</organism>
<comment type="caution">
    <text evidence="3">The sequence shown here is derived from an EMBL/GenBank/DDBJ whole genome shotgun (WGS) entry which is preliminary data.</text>
</comment>
<dbReference type="Pfam" id="PF00932">
    <property type="entry name" value="LTD"/>
    <property type="match status" value="1"/>
</dbReference>
<dbReference type="SUPFAM" id="SSF74853">
    <property type="entry name" value="Lamin A/C globular tail domain"/>
    <property type="match status" value="1"/>
</dbReference>
<dbReference type="PROSITE" id="PS51841">
    <property type="entry name" value="LTD"/>
    <property type="match status" value="1"/>
</dbReference>
<dbReference type="EMBL" id="JAATEJ010000002">
    <property type="protein sequence ID" value="NJP42776.1"/>
    <property type="molecule type" value="Genomic_DNA"/>
</dbReference>
<dbReference type="Gene3D" id="2.60.40.1260">
    <property type="entry name" value="Lamin Tail domain"/>
    <property type="match status" value="1"/>
</dbReference>
<dbReference type="InterPro" id="IPR001322">
    <property type="entry name" value="Lamin_tail_dom"/>
</dbReference>
<evidence type="ECO:0000313" key="4">
    <source>
        <dbReference type="Proteomes" id="UP000734511"/>
    </source>
</evidence>
<keyword evidence="4" id="KW-1185">Reference proteome</keyword>
<dbReference type="Proteomes" id="UP000734511">
    <property type="component" value="Unassembled WGS sequence"/>
</dbReference>
<feature type="chain" id="PRO_5047072122" evidence="1">
    <location>
        <begin position="29"/>
        <end position="158"/>
    </location>
</feature>
<evidence type="ECO:0000259" key="2">
    <source>
        <dbReference type="PROSITE" id="PS51841"/>
    </source>
</evidence>
<feature type="domain" description="LTD" evidence="2">
    <location>
        <begin position="36"/>
        <end position="154"/>
    </location>
</feature>
<feature type="signal peptide" evidence="1">
    <location>
        <begin position="1"/>
        <end position="28"/>
    </location>
</feature>
<dbReference type="InterPro" id="IPR036415">
    <property type="entry name" value="Lamin_tail_dom_sf"/>
</dbReference>
<evidence type="ECO:0000256" key="1">
    <source>
        <dbReference type="SAM" id="SignalP"/>
    </source>
</evidence>
<gene>
    <name evidence="3" type="ORF">HCN08_05025</name>
</gene>
<reference evidence="3 4" key="1">
    <citation type="submission" date="2020-03" db="EMBL/GenBank/DDBJ databases">
        <title>WGS of actinomycetes isolated from Thailand.</title>
        <authorList>
            <person name="Thawai C."/>
        </authorList>
    </citation>
    <scope>NUCLEOTIDE SEQUENCE [LARGE SCALE GENOMIC DNA]</scope>
    <source>
        <strain evidence="3 4">PRB2-1</strain>
    </source>
</reference>
<proteinExistence type="predicted"/>
<dbReference type="RefSeq" id="WP_167981607.1">
    <property type="nucleotide sequence ID" value="NZ_JAATEJ010000002.1"/>
</dbReference>
<keyword evidence="1" id="KW-0732">Signal</keyword>
<accession>A0ABX0ZJ36</accession>
<name>A0ABX0ZJ36_9ACTN</name>
<sequence>MSRIASRLAATVLAAGALVTAAALPASAADHSRGHDRGRQQSAQVVLGAVHHTANDRDRSNRSLNNEWITVTNEGRRAVSLNRWTLTDAERHTYRFGNVTLRAHESLRVHTGNGRNTARDLYQDRGASVWNRSRDTATLRDARGAIVDTESWGHRTHR</sequence>
<evidence type="ECO:0000313" key="3">
    <source>
        <dbReference type="EMBL" id="NJP42776.1"/>
    </source>
</evidence>